<dbReference type="PANTHER" id="PTHR11328">
    <property type="entry name" value="MAJOR FACILITATOR SUPERFAMILY DOMAIN-CONTAINING PROTEIN"/>
    <property type="match status" value="1"/>
</dbReference>
<feature type="transmembrane region" description="Helical" evidence="1">
    <location>
        <begin position="434"/>
        <end position="456"/>
    </location>
</feature>
<gene>
    <name evidence="2" type="ORF">EZJ44_04945</name>
</gene>
<dbReference type="Proteomes" id="UP000293036">
    <property type="component" value="Unassembled WGS sequence"/>
</dbReference>
<keyword evidence="1" id="KW-0472">Membrane</keyword>
<dbReference type="GO" id="GO:0015293">
    <property type="term" value="F:symporter activity"/>
    <property type="evidence" value="ECO:0007669"/>
    <property type="project" value="InterPro"/>
</dbReference>
<dbReference type="NCBIfam" id="TIGR00792">
    <property type="entry name" value="gph"/>
    <property type="match status" value="1"/>
</dbReference>
<reference evidence="2 3" key="1">
    <citation type="submission" date="2019-02" db="EMBL/GenBank/DDBJ databases">
        <title>Arcanobacterium bovis sp. nov., isolated from the milk of a cow with mastitis.</title>
        <authorList>
            <person name="Sammra O."/>
            <person name="Foster G."/>
            <person name="Hassan A."/>
            <person name="Alssahen M."/>
            <person name="Laemmler C."/>
            <person name="Borowiak M."/>
            <person name="Malorny B."/>
            <person name="Abdulmawjood A."/>
        </authorList>
    </citation>
    <scope>NUCLEOTIDE SEQUENCE [LARGE SCALE GENOMIC DNA]</scope>
    <source>
        <strain evidence="2 3">C605018/01/1</strain>
    </source>
</reference>
<dbReference type="Gene3D" id="1.20.1250.20">
    <property type="entry name" value="MFS general substrate transporter like domains"/>
    <property type="match status" value="1"/>
</dbReference>
<dbReference type="SUPFAM" id="SSF103473">
    <property type="entry name" value="MFS general substrate transporter"/>
    <property type="match status" value="1"/>
</dbReference>
<feature type="transmembrane region" description="Helical" evidence="1">
    <location>
        <begin position="32"/>
        <end position="51"/>
    </location>
</feature>
<feature type="transmembrane region" description="Helical" evidence="1">
    <location>
        <begin position="93"/>
        <end position="111"/>
    </location>
</feature>
<dbReference type="PANTHER" id="PTHR11328:SF24">
    <property type="entry name" value="MAJOR FACILITATOR SUPERFAMILY (MFS) PROFILE DOMAIN-CONTAINING PROTEIN"/>
    <property type="match status" value="1"/>
</dbReference>
<evidence type="ECO:0000313" key="3">
    <source>
        <dbReference type="Proteomes" id="UP000293036"/>
    </source>
</evidence>
<keyword evidence="1" id="KW-0812">Transmembrane</keyword>
<dbReference type="OrthoDB" id="181905at2"/>
<feature type="transmembrane region" description="Helical" evidence="1">
    <location>
        <begin position="345"/>
        <end position="367"/>
    </location>
</feature>
<dbReference type="Pfam" id="PF13347">
    <property type="entry name" value="MFS_2"/>
    <property type="match status" value="1"/>
</dbReference>
<feature type="transmembrane region" description="Helical" evidence="1">
    <location>
        <begin position="396"/>
        <end position="414"/>
    </location>
</feature>
<evidence type="ECO:0000313" key="2">
    <source>
        <dbReference type="EMBL" id="TBW22172.1"/>
    </source>
</evidence>
<dbReference type="CDD" id="cd17332">
    <property type="entry name" value="MFS_MelB_like"/>
    <property type="match status" value="1"/>
</dbReference>
<dbReference type="AlphaFoldDB" id="A0A4V2KRA9"/>
<sequence length="483" mass="52056">MATTPALNGRTIRPFGFRDKIGYMFGDFGNDFTFILQAMFFMVFYTTVVGINPAHVGTLLLVARIVDGFTDVGMGILVDRLPVKDGGYKFKRWIKYIAIPVAVASALMYMSFVGDFSSYTLKLVWMCATYFLWGSIFYTAINIPYGSMASVVSANPDDRAQLSVYRTTGATLAQLVIMTVLPLVAFTKNAKGVAVMDGSSMTVSAAICSVLAVVCYALCYFNVEERVPSTVKSKSEGGNGIGKMLSAIFTNRALLGLIVAALLLLVANLFLGGMLSFLFMSYFGNGKIQSAATLVGLLPALSLIFIAPWASKKWGKTEVGAVSMLIAGIVLVSANFLHIKSVTVWIIFYGVAMFFISVFNYLVWAFITDVIDYQEVRTGQRDDATVYAVYSWARKLGQALAGGLTGWALGWIGYNAEAAKSGVAQAQDVVDGVYTAANLIPGIGCILVGLALIFLYPLKKKQIDANVATLNERRAAAAGNAVD</sequence>
<dbReference type="InterPro" id="IPR039672">
    <property type="entry name" value="MFS_2"/>
</dbReference>
<accession>A0A4V2KRA9</accession>
<dbReference type="InterPro" id="IPR001927">
    <property type="entry name" value="Na/Gal_symport"/>
</dbReference>
<feature type="transmembrane region" description="Helical" evidence="1">
    <location>
        <begin position="319"/>
        <end position="339"/>
    </location>
</feature>
<feature type="transmembrane region" description="Helical" evidence="1">
    <location>
        <begin position="123"/>
        <end position="143"/>
    </location>
</feature>
<dbReference type="GO" id="GO:0005886">
    <property type="term" value="C:plasma membrane"/>
    <property type="evidence" value="ECO:0007669"/>
    <property type="project" value="TreeGrafter"/>
</dbReference>
<organism evidence="2 3">
    <name type="scientific">Arcanobacterium bovis</name>
    <dbReference type="NCBI Taxonomy" id="2529275"/>
    <lineage>
        <taxon>Bacteria</taxon>
        <taxon>Bacillati</taxon>
        <taxon>Actinomycetota</taxon>
        <taxon>Actinomycetes</taxon>
        <taxon>Actinomycetales</taxon>
        <taxon>Actinomycetaceae</taxon>
        <taxon>Arcanobacterium</taxon>
    </lineage>
</organism>
<dbReference type="GO" id="GO:0008643">
    <property type="term" value="P:carbohydrate transport"/>
    <property type="evidence" value="ECO:0007669"/>
    <property type="project" value="InterPro"/>
</dbReference>
<protein>
    <submittedName>
        <fullName evidence="2">MFS transporter</fullName>
    </submittedName>
</protein>
<name>A0A4V2KRA9_9ACTO</name>
<feature type="transmembrane region" description="Helical" evidence="1">
    <location>
        <begin position="288"/>
        <end position="307"/>
    </location>
</feature>
<dbReference type="GO" id="GO:0006814">
    <property type="term" value="P:sodium ion transport"/>
    <property type="evidence" value="ECO:0007669"/>
    <property type="project" value="InterPro"/>
</dbReference>
<dbReference type="RefSeq" id="WP_131280827.1">
    <property type="nucleotide sequence ID" value="NZ_JBHSLR010000009.1"/>
</dbReference>
<proteinExistence type="predicted"/>
<keyword evidence="3" id="KW-1185">Reference proteome</keyword>
<feature type="transmembrane region" description="Helical" evidence="1">
    <location>
        <begin position="204"/>
        <end position="223"/>
    </location>
</feature>
<evidence type="ECO:0000256" key="1">
    <source>
        <dbReference type="SAM" id="Phobius"/>
    </source>
</evidence>
<feature type="transmembrane region" description="Helical" evidence="1">
    <location>
        <begin position="253"/>
        <end position="282"/>
    </location>
</feature>
<feature type="transmembrane region" description="Helical" evidence="1">
    <location>
        <begin position="164"/>
        <end position="184"/>
    </location>
</feature>
<dbReference type="InterPro" id="IPR036259">
    <property type="entry name" value="MFS_trans_sf"/>
</dbReference>
<keyword evidence="1" id="KW-1133">Transmembrane helix</keyword>
<dbReference type="EMBL" id="SJDT01000003">
    <property type="protein sequence ID" value="TBW22172.1"/>
    <property type="molecule type" value="Genomic_DNA"/>
</dbReference>
<comment type="caution">
    <text evidence="2">The sequence shown here is derived from an EMBL/GenBank/DDBJ whole genome shotgun (WGS) entry which is preliminary data.</text>
</comment>